<dbReference type="Proteomes" id="UP000473681">
    <property type="component" value="Unassembled WGS sequence"/>
</dbReference>
<reference evidence="11 12" key="1">
    <citation type="submission" date="2019-04" db="EMBL/GenBank/DDBJ databases">
        <title>Genome sequencing of Clostridium botulinum Groups I-IV and Clostridium butyricum.</title>
        <authorList>
            <person name="Brunt J."/>
            <person name="Van Vliet A.H.M."/>
            <person name="Stringer S.C."/>
            <person name="Carter A.T."/>
            <person name="Peck M.W."/>
        </authorList>
    </citation>
    <scope>NUCLEOTIDE SEQUENCE [LARGE SCALE GENOMIC DNA]</scope>
    <source>
        <strain evidence="9 12">1605</strain>
        <strain evidence="10 11">CB-K-33E</strain>
    </source>
</reference>
<feature type="transmembrane region" description="Helical" evidence="8">
    <location>
        <begin position="139"/>
        <end position="160"/>
    </location>
</feature>
<evidence type="ECO:0000256" key="8">
    <source>
        <dbReference type="SAM" id="Phobius"/>
    </source>
</evidence>
<feature type="transmembrane region" description="Helical" evidence="8">
    <location>
        <begin position="116"/>
        <end position="132"/>
    </location>
</feature>
<feature type="transmembrane region" description="Helical" evidence="8">
    <location>
        <begin position="301"/>
        <end position="318"/>
    </location>
</feature>
<dbReference type="RefSeq" id="WP_041081787.1">
    <property type="nucleotide sequence ID" value="NZ_JACBCZ010000002.1"/>
</dbReference>
<keyword evidence="6 8" id="KW-1133">Transmembrane helix</keyword>
<organism evidence="10 11">
    <name type="scientific">Clostridium botulinum</name>
    <dbReference type="NCBI Taxonomy" id="1491"/>
    <lineage>
        <taxon>Bacteria</taxon>
        <taxon>Bacillati</taxon>
        <taxon>Bacillota</taxon>
        <taxon>Clostridia</taxon>
        <taxon>Eubacteriales</taxon>
        <taxon>Clostridiaceae</taxon>
        <taxon>Clostridium</taxon>
    </lineage>
</organism>
<keyword evidence="7 8" id="KW-0472">Membrane</keyword>
<accession>A0A0C2S4D6</accession>
<evidence type="ECO:0000256" key="4">
    <source>
        <dbReference type="ARBA" id="ARBA00022544"/>
    </source>
</evidence>
<evidence type="ECO:0000256" key="7">
    <source>
        <dbReference type="ARBA" id="ARBA00023136"/>
    </source>
</evidence>
<sequence length="365" mass="42031">MKNYLSTKHFVILILATTLISLRTYSSFFIKYGKQDTWVYLLISLLILILFFYFIINTLSKLDSPDLVKSMKKYLPKPIAHIFLFLFSIGLLLNAIESTSIESNFIYTNLFLESSIGYYLLLFLVPSIYLLTRKFSSILVFVIVAFSLLLLNDGILAVLIEPYKNYRYIFPILHNDLNIDSIKCILFLLGSLSSICIVLPYLKLLNSKKDLKKNTLISLLFVSIITIFSIIGVIATLGAERSANIFYPGFIQSDIIQILEFIEFGEFFYIFRIVVGFFIKFVLSGYAIFLIYHDKIKSKKIFFSIFLVVVLILSYLVSNNSYILFYFLKYFELASIVLLLLIPLISCFIISIKLKVNSNKKSIAN</sequence>
<comment type="subcellular location">
    <subcellularLocation>
        <location evidence="1">Membrane</location>
        <topology evidence="1">Multi-pass membrane protein</topology>
    </subcellularLocation>
</comment>
<keyword evidence="5 8" id="KW-0812">Transmembrane</keyword>
<feature type="transmembrane region" description="Helical" evidence="8">
    <location>
        <begin position="38"/>
        <end position="59"/>
    </location>
</feature>
<feature type="transmembrane region" description="Helical" evidence="8">
    <location>
        <begin position="269"/>
        <end position="289"/>
    </location>
</feature>
<feature type="transmembrane region" description="Helical" evidence="8">
    <location>
        <begin position="79"/>
        <end position="96"/>
    </location>
</feature>
<dbReference type="GO" id="GO:0016020">
    <property type="term" value="C:membrane"/>
    <property type="evidence" value="ECO:0007669"/>
    <property type="project" value="UniProtKB-SubCell"/>
</dbReference>
<comment type="similarity">
    <text evidence="2">Belongs to the amino acid-polyamine-organocation (APC) superfamily. Spore germination protein (SGP) (TC 2.A.3.9) family.</text>
</comment>
<feature type="transmembrane region" description="Helical" evidence="8">
    <location>
        <begin position="216"/>
        <end position="239"/>
    </location>
</feature>
<proteinExistence type="inferred from homology"/>
<evidence type="ECO:0000256" key="6">
    <source>
        <dbReference type="ARBA" id="ARBA00022989"/>
    </source>
</evidence>
<gene>
    <name evidence="9" type="ORF">FC774_05620</name>
    <name evidence="10" type="ORF">FDB51_05050</name>
</gene>
<evidence type="ECO:0000256" key="1">
    <source>
        <dbReference type="ARBA" id="ARBA00004141"/>
    </source>
</evidence>
<evidence type="ECO:0000313" key="9">
    <source>
        <dbReference type="EMBL" id="NFF87352.1"/>
    </source>
</evidence>
<evidence type="ECO:0000313" key="12">
    <source>
        <dbReference type="Proteomes" id="UP000476820"/>
    </source>
</evidence>
<dbReference type="PANTHER" id="PTHR34975:SF2">
    <property type="entry name" value="SPORE GERMINATION PROTEIN A2"/>
    <property type="match status" value="1"/>
</dbReference>
<comment type="caution">
    <text evidence="10">The sequence shown here is derived from an EMBL/GenBank/DDBJ whole genome shotgun (WGS) entry which is preliminary data.</text>
</comment>
<dbReference type="OrthoDB" id="2381188at2"/>
<evidence type="ECO:0000256" key="3">
    <source>
        <dbReference type="ARBA" id="ARBA00022448"/>
    </source>
</evidence>
<dbReference type="EMBL" id="SWVK01000005">
    <property type="protein sequence ID" value="NFN34509.1"/>
    <property type="molecule type" value="Genomic_DNA"/>
</dbReference>
<evidence type="ECO:0000313" key="10">
    <source>
        <dbReference type="EMBL" id="NFN34509.1"/>
    </source>
</evidence>
<protein>
    <submittedName>
        <fullName evidence="10">Spore gernimation protein</fullName>
    </submittedName>
</protein>
<keyword evidence="3" id="KW-0813">Transport</keyword>
<evidence type="ECO:0000256" key="2">
    <source>
        <dbReference type="ARBA" id="ARBA00007998"/>
    </source>
</evidence>
<dbReference type="InterPro" id="IPR004761">
    <property type="entry name" value="Spore_GerAB"/>
</dbReference>
<evidence type="ECO:0000256" key="5">
    <source>
        <dbReference type="ARBA" id="ARBA00022692"/>
    </source>
</evidence>
<dbReference type="Pfam" id="PF03845">
    <property type="entry name" value="Spore_permease"/>
    <property type="match status" value="1"/>
</dbReference>
<dbReference type="PANTHER" id="PTHR34975">
    <property type="entry name" value="SPORE GERMINATION PROTEIN A2"/>
    <property type="match status" value="1"/>
</dbReference>
<dbReference type="GO" id="GO:0009847">
    <property type="term" value="P:spore germination"/>
    <property type="evidence" value="ECO:0007669"/>
    <property type="project" value="InterPro"/>
</dbReference>
<feature type="transmembrane region" description="Helical" evidence="8">
    <location>
        <begin position="180"/>
        <end position="204"/>
    </location>
</feature>
<dbReference type="EMBL" id="SWOV01000010">
    <property type="protein sequence ID" value="NFF87352.1"/>
    <property type="molecule type" value="Genomic_DNA"/>
</dbReference>
<name>A0A0C2S4D6_CLOBO</name>
<feature type="transmembrane region" description="Helical" evidence="8">
    <location>
        <begin position="12"/>
        <end position="32"/>
    </location>
</feature>
<dbReference type="AlphaFoldDB" id="A0A0C2S4D6"/>
<dbReference type="Proteomes" id="UP000476820">
    <property type="component" value="Unassembled WGS sequence"/>
</dbReference>
<evidence type="ECO:0000313" key="11">
    <source>
        <dbReference type="Proteomes" id="UP000473681"/>
    </source>
</evidence>
<keyword evidence="4" id="KW-0309">Germination</keyword>
<feature type="transmembrane region" description="Helical" evidence="8">
    <location>
        <begin position="330"/>
        <end position="352"/>
    </location>
</feature>